<dbReference type="InterPro" id="IPR050511">
    <property type="entry name" value="AMPK_gamma/SDS23_families"/>
</dbReference>
<dbReference type="InterPro" id="IPR000644">
    <property type="entry name" value="CBS_dom"/>
</dbReference>
<feature type="domain" description="CBS" evidence="6">
    <location>
        <begin position="360"/>
        <end position="416"/>
    </location>
</feature>
<comment type="similarity">
    <text evidence="1">Belongs to the 5'-AMP-activated protein kinase gamma subunit family.</text>
</comment>
<proteinExistence type="inferred from homology"/>
<dbReference type="Pfam" id="PF00571">
    <property type="entry name" value="CBS"/>
    <property type="match status" value="1"/>
</dbReference>
<comment type="subunit">
    <text evidence="4">AMPK is a heterotrimer of an alpha catalytic subunit (PRKAA1 or PRKAA2), a beta (PRKAB1 or PRKAB2) and a gamma non-catalytic subunits (PRKAG1, PRKAG2 or PRKAG3). Interacts with FNIP1 and FNIP2.</text>
</comment>
<reference evidence="7 8" key="1">
    <citation type="submission" date="2018-08" db="EMBL/GenBank/DDBJ databases">
        <authorList>
            <person name="Laetsch R D."/>
            <person name="Stevens L."/>
            <person name="Kumar S."/>
            <person name="Blaxter L. M."/>
        </authorList>
    </citation>
    <scope>NUCLEOTIDE SEQUENCE [LARGE SCALE GENOMIC DNA]</scope>
</reference>
<feature type="domain" description="CBS" evidence="6">
    <location>
        <begin position="125"/>
        <end position="195"/>
    </location>
</feature>
<organism evidence="7 8">
    <name type="scientific">Acanthocheilonema viteae</name>
    <name type="common">Filarial nematode worm</name>
    <name type="synonym">Dipetalonema viteae</name>
    <dbReference type="NCBI Taxonomy" id="6277"/>
    <lineage>
        <taxon>Eukaryota</taxon>
        <taxon>Metazoa</taxon>
        <taxon>Ecdysozoa</taxon>
        <taxon>Nematoda</taxon>
        <taxon>Chromadorea</taxon>
        <taxon>Rhabditida</taxon>
        <taxon>Spirurina</taxon>
        <taxon>Spiruromorpha</taxon>
        <taxon>Filarioidea</taxon>
        <taxon>Onchocercidae</taxon>
        <taxon>Acanthocheilonema</taxon>
    </lineage>
</organism>
<dbReference type="GO" id="GO:0016208">
    <property type="term" value="F:AMP binding"/>
    <property type="evidence" value="ECO:0007669"/>
    <property type="project" value="TreeGrafter"/>
</dbReference>
<name>A0A498SHF4_ACAVI</name>
<protein>
    <recommendedName>
        <fullName evidence="6">CBS domain-containing protein</fullName>
    </recommendedName>
</protein>
<evidence type="ECO:0000256" key="1">
    <source>
        <dbReference type="ARBA" id="ARBA00006750"/>
    </source>
</evidence>
<dbReference type="GO" id="GO:0005634">
    <property type="term" value="C:nucleus"/>
    <property type="evidence" value="ECO:0007669"/>
    <property type="project" value="TreeGrafter"/>
</dbReference>
<dbReference type="OrthoDB" id="449052at2759"/>
<dbReference type="InterPro" id="IPR046342">
    <property type="entry name" value="CBS_dom_sf"/>
</dbReference>
<dbReference type="SUPFAM" id="SSF54631">
    <property type="entry name" value="CBS-domain pair"/>
    <property type="match status" value="2"/>
</dbReference>
<dbReference type="CDD" id="cd02205">
    <property type="entry name" value="CBS_pair_SF"/>
    <property type="match status" value="1"/>
</dbReference>
<gene>
    <name evidence="7" type="ORF">NAV_LOCUS5985</name>
</gene>
<evidence type="ECO:0000256" key="4">
    <source>
        <dbReference type="ARBA" id="ARBA00025878"/>
    </source>
</evidence>
<dbReference type="PROSITE" id="PS51371">
    <property type="entry name" value="CBS"/>
    <property type="match status" value="2"/>
</dbReference>
<keyword evidence="8" id="KW-1185">Reference proteome</keyword>
<dbReference type="Gene3D" id="3.10.580.10">
    <property type="entry name" value="CBS-domain"/>
    <property type="match status" value="2"/>
</dbReference>
<evidence type="ECO:0000256" key="5">
    <source>
        <dbReference type="PROSITE-ProRule" id="PRU00703"/>
    </source>
</evidence>
<dbReference type="GO" id="GO:0019901">
    <property type="term" value="F:protein kinase binding"/>
    <property type="evidence" value="ECO:0007669"/>
    <property type="project" value="TreeGrafter"/>
</dbReference>
<accession>A0A498SHF4</accession>
<dbReference type="GO" id="GO:0031588">
    <property type="term" value="C:nucleotide-activated protein kinase complex"/>
    <property type="evidence" value="ECO:0007669"/>
    <property type="project" value="TreeGrafter"/>
</dbReference>
<evidence type="ECO:0000313" key="8">
    <source>
        <dbReference type="Proteomes" id="UP000276991"/>
    </source>
</evidence>
<dbReference type="EMBL" id="UPTC01001139">
    <property type="protein sequence ID" value="VBB31194.1"/>
    <property type="molecule type" value="Genomic_DNA"/>
</dbReference>
<evidence type="ECO:0000256" key="2">
    <source>
        <dbReference type="ARBA" id="ARBA00022737"/>
    </source>
</evidence>
<dbReference type="SMART" id="SM00116">
    <property type="entry name" value="CBS"/>
    <property type="match status" value="4"/>
</dbReference>
<evidence type="ECO:0000256" key="3">
    <source>
        <dbReference type="ARBA" id="ARBA00023122"/>
    </source>
</evidence>
<keyword evidence="2" id="KW-0677">Repeat</keyword>
<dbReference type="PANTHER" id="PTHR13780">
    <property type="entry name" value="AMP-ACTIVATED PROTEIN KINASE, GAMMA REGULATORY SUBUNIT"/>
    <property type="match status" value="1"/>
</dbReference>
<dbReference type="GO" id="GO:0019887">
    <property type="term" value="F:protein kinase regulator activity"/>
    <property type="evidence" value="ECO:0007669"/>
    <property type="project" value="TreeGrafter"/>
</dbReference>
<dbReference type="Proteomes" id="UP000276991">
    <property type="component" value="Unassembled WGS sequence"/>
</dbReference>
<dbReference type="STRING" id="6277.A0A498SHF4"/>
<keyword evidence="3 5" id="KW-0129">CBS domain</keyword>
<sequence>MNVYHYDDNSIDIVHPNDGQSSRKNSKCFNEFCQFVKRRKNLGKHHQIPPPCHQLACSLPNESISSHKISIDNQFFEWDEKQNNAPSRRFSVPEKDYVILRQSRERQLEVVAAFDKHMDPYKQYMQSLLCYDLAPVHGSTVLIDGDLPMRKSLQALYQSGHEAAVVISSIAHNPIGMITVTDCLRAIILTSKIDTEISDRPVCDFIRIYGKKKLITATVNMSVWDAARLFCLNHVHRIPIFQTDENDLFTDLLYMLSLRRIFYETIIKLIEPSLSLAPHLKHRTLLDSGIGTWTNIATITSSAYCGEVIDKLITEELSSIAIVNEHNIMLGKISKNDIMRELANHSNNCLEIINVPVKNVYRVPPFARPTHTVYEGIALLLSSNDQCLFIVDCNQHVMAVVTFTDIMDYILNSSDIYHQINIG</sequence>
<dbReference type="AlphaFoldDB" id="A0A498SHF4"/>
<evidence type="ECO:0000313" key="7">
    <source>
        <dbReference type="EMBL" id="VBB31194.1"/>
    </source>
</evidence>
<dbReference type="PANTHER" id="PTHR13780:SF32">
    <property type="entry name" value="CBS DOMAIN-CONTAINING PROTEIN"/>
    <property type="match status" value="1"/>
</dbReference>
<evidence type="ECO:0000259" key="6">
    <source>
        <dbReference type="PROSITE" id="PS51371"/>
    </source>
</evidence>
<dbReference type="GO" id="GO:0005737">
    <property type="term" value="C:cytoplasm"/>
    <property type="evidence" value="ECO:0007669"/>
    <property type="project" value="TreeGrafter"/>
</dbReference>